<dbReference type="OrthoDB" id="19923at2759"/>
<protein>
    <submittedName>
        <fullName evidence="3">Uncharacterized protein</fullName>
    </submittedName>
</protein>
<organism evidence="3 4">
    <name type="scientific">Gymnopilus dilepis</name>
    <dbReference type="NCBI Taxonomy" id="231916"/>
    <lineage>
        <taxon>Eukaryota</taxon>
        <taxon>Fungi</taxon>
        <taxon>Dikarya</taxon>
        <taxon>Basidiomycota</taxon>
        <taxon>Agaricomycotina</taxon>
        <taxon>Agaricomycetes</taxon>
        <taxon>Agaricomycetidae</taxon>
        <taxon>Agaricales</taxon>
        <taxon>Agaricineae</taxon>
        <taxon>Hymenogastraceae</taxon>
        <taxon>Gymnopilus</taxon>
    </lineage>
</organism>
<reference evidence="3 4" key="1">
    <citation type="journal article" date="2018" name="Evol. Lett.">
        <title>Horizontal gene cluster transfer increased hallucinogenic mushroom diversity.</title>
        <authorList>
            <person name="Reynolds H.T."/>
            <person name="Vijayakumar V."/>
            <person name="Gluck-Thaler E."/>
            <person name="Korotkin H.B."/>
            <person name="Matheny P.B."/>
            <person name="Slot J.C."/>
        </authorList>
    </citation>
    <scope>NUCLEOTIDE SEQUENCE [LARGE SCALE GENOMIC DNA]</scope>
    <source>
        <strain evidence="3 4">SRW20</strain>
    </source>
</reference>
<name>A0A409YVL8_9AGAR</name>
<dbReference type="PROSITE" id="PS51419">
    <property type="entry name" value="RAB"/>
    <property type="match status" value="1"/>
</dbReference>
<evidence type="ECO:0000256" key="2">
    <source>
        <dbReference type="ARBA" id="ARBA00023134"/>
    </source>
</evidence>
<dbReference type="InterPro" id="IPR003578">
    <property type="entry name" value="Small_GTPase_Rho"/>
</dbReference>
<dbReference type="InterPro" id="IPR001806">
    <property type="entry name" value="Small_GTPase"/>
</dbReference>
<dbReference type="Pfam" id="PF00071">
    <property type="entry name" value="Ras"/>
    <property type="match status" value="1"/>
</dbReference>
<dbReference type="Proteomes" id="UP000284706">
    <property type="component" value="Unassembled WGS sequence"/>
</dbReference>
<evidence type="ECO:0000313" key="4">
    <source>
        <dbReference type="Proteomes" id="UP000284706"/>
    </source>
</evidence>
<keyword evidence="4" id="KW-1185">Reference proteome</keyword>
<dbReference type="InParanoid" id="A0A409YVL8"/>
<dbReference type="EMBL" id="NHYE01000194">
    <property type="protein sequence ID" value="PPR07064.1"/>
    <property type="molecule type" value="Genomic_DNA"/>
</dbReference>
<dbReference type="CDD" id="cd00157">
    <property type="entry name" value="Rho"/>
    <property type="match status" value="1"/>
</dbReference>
<sequence length="130" mass="14216">MTSVSLWDTRGSEDWDRLRPLSYIAADIFLLCFSVVDPRSFAQVPRKWAPELEHSGPPDAEVVLVGTKIDLRDTDKAKNHPSSYVSHELGLVMRGTIGAAAYCECSALTRVGVDNVFQQAMDCASQSGGQ</sequence>
<keyword evidence="2" id="KW-0342">GTP-binding</keyword>
<dbReference type="GO" id="GO:0003924">
    <property type="term" value="F:GTPase activity"/>
    <property type="evidence" value="ECO:0007669"/>
    <property type="project" value="InterPro"/>
</dbReference>
<dbReference type="GO" id="GO:0005525">
    <property type="term" value="F:GTP binding"/>
    <property type="evidence" value="ECO:0007669"/>
    <property type="project" value="UniProtKB-KW"/>
</dbReference>
<dbReference type="Gene3D" id="3.40.50.300">
    <property type="entry name" value="P-loop containing nucleotide triphosphate hydrolases"/>
    <property type="match status" value="1"/>
</dbReference>
<dbReference type="PROSITE" id="PS51420">
    <property type="entry name" value="RHO"/>
    <property type="match status" value="1"/>
</dbReference>
<proteinExistence type="predicted"/>
<dbReference type="STRING" id="231916.A0A409YVL8"/>
<dbReference type="GO" id="GO:0007264">
    <property type="term" value="P:small GTPase-mediated signal transduction"/>
    <property type="evidence" value="ECO:0007669"/>
    <property type="project" value="InterPro"/>
</dbReference>
<dbReference type="SMART" id="SM00175">
    <property type="entry name" value="RAB"/>
    <property type="match status" value="1"/>
</dbReference>
<keyword evidence="1" id="KW-0547">Nucleotide-binding</keyword>
<evidence type="ECO:0000256" key="1">
    <source>
        <dbReference type="ARBA" id="ARBA00022741"/>
    </source>
</evidence>
<comment type="caution">
    <text evidence="3">The sequence shown here is derived from an EMBL/GenBank/DDBJ whole genome shotgun (WGS) entry which is preliminary data.</text>
</comment>
<dbReference type="SMART" id="SM00174">
    <property type="entry name" value="RHO"/>
    <property type="match status" value="1"/>
</dbReference>
<evidence type="ECO:0000313" key="3">
    <source>
        <dbReference type="EMBL" id="PPR07064.1"/>
    </source>
</evidence>
<gene>
    <name evidence="3" type="ORF">CVT26_005265</name>
</gene>
<dbReference type="PRINTS" id="PR00449">
    <property type="entry name" value="RASTRNSFRMNG"/>
</dbReference>
<dbReference type="PANTHER" id="PTHR24072">
    <property type="entry name" value="RHO FAMILY GTPASE"/>
    <property type="match status" value="1"/>
</dbReference>
<dbReference type="AlphaFoldDB" id="A0A409YVL8"/>
<dbReference type="InterPro" id="IPR027417">
    <property type="entry name" value="P-loop_NTPase"/>
</dbReference>
<dbReference type="SUPFAM" id="SSF52540">
    <property type="entry name" value="P-loop containing nucleoside triphosphate hydrolases"/>
    <property type="match status" value="1"/>
</dbReference>
<accession>A0A409YVL8</accession>